<dbReference type="AlphaFoldDB" id="A0A9N9B136"/>
<feature type="compositionally biased region" description="Low complexity" evidence="1">
    <location>
        <begin position="720"/>
        <end position="743"/>
    </location>
</feature>
<organism evidence="2 3">
    <name type="scientific">Funneliformis mosseae</name>
    <name type="common">Endomycorrhizal fungus</name>
    <name type="synonym">Glomus mosseae</name>
    <dbReference type="NCBI Taxonomy" id="27381"/>
    <lineage>
        <taxon>Eukaryota</taxon>
        <taxon>Fungi</taxon>
        <taxon>Fungi incertae sedis</taxon>
        <taxon>Mucoromycota</taxon>
        <taxon>Glomeromycotina</taxon>
        <taxon>Glomeromycetes</taxon>
        <taxon>Glomerales</taxon>
        <taxon>Glomeraceae</taxon>
        <taxon>Funneliformis</taxon>
    </lineage>
</organism>
<dbReference type="GO" id="GO:0051256">
    <property type="term" value="P:mitotic spindle midzone assembly"/>
    <property type="evidence" value="ECO:0007669"/>
    <property type="project" value="TreeGrafter"/>
</dbReference>
<accession>A0A9N9B136</accession>
<evidence type="ECO:0000256" key="1">
    <source>
        <dbReference type="SAM" id="MobiDB-lite"/>
    </source>
</evidence>
<feature type="compositionally biased region" description="Polar residues" evidence="1">
    <location>
        <begin position="648"/>
        <end position="657"/>
    </location>
</feature>
<feature type="compositionally biased region" description="Low complexity" evidence="1">
    <location>
        <begin position="778"/>
        <end position="795"/>
    </location>
</feature>
<name>A0A9N9B136_FUNMO</name>
<feature type="compositionally biased region" description="Low complexity" evidence="1">
    <location>
        <begin position="614"/>
        <end position="636"/>
    </location>
</feature>
<keyword evidence="3" id="KW-1185">Reference proteome</keyword>
<dbReference type="GO" id="GO:1990023">
    <property type="term" value="C:mitotic spindle midzone"/>
    <property type="evidence" value="ECO:0007669"/>
    <property type="project" value="TreeGrafter"/>
</dbReference>
<dbReference type="PANTHER" id="PTHR19321">
    <property type="entry name" value="PROTEIN REGULATOR OF CYTOKINESIS 1 PRC1-RELATED"/>
    <property type="match status" value="1"/>
</dbReference>
<feature type="compositionally biased region" description="Basic and acidic residues" evidence="1">
    <location>
        <begin position="519"/>
        <end position="538"/>
    </location>
</feature>
<evidence type="ECO:0000313" key="2">
    <source>
        <dbReference type="EMBL" id="CAG8548812.1"/>
    </source>
</evidence>
<dbReference type="EMBL" id="CAJVPP010001320">
    <property type="protein sequence ID" value="CAG8548812.1"/>
    <property type="molecule type" value="Genomic_DNA"/>
</dbReference>
<reference evidence="2" key="1">
    <citation type="submission" date="2021-06" db="EMBL/GenBank/DDBJ databases">
        <authorList>
            <person name="Kallberg Y."/>
            <person name="Tangrot J."/>
            <person name="Rosling A."/>
        </authorList>
    </citation>
    <scope>NUCLEOTIDE SEQUENCE</scope>
    <source>
        <strain evidence="2">87-6 pot B 2015</strain>
    </source>
</reference>
<feature type="compositionally biased region" description="Polar residues" evidence="1">
    <location>
        <begin position="546"/>
        <end position="556"/>
    </location>
</feature>
<dbReference type="PANTHER" id="PTHR19321:SF41">
    <property type="entry name" value="FASCETTO-RELATED"/>
    <property type="match status" value="1"/>
</dbReference>
<dbReference type="Gene3D" id="1.20.58.1520">
    <property type="match status" value="1"/>
</dbReference>
<feature type="compositionally biased region" description="Low complexity" evidence="1">
    <location>
        <begin position="564"/>
        <end position="575"/>
    </location>
</feature>
<dbReference type="Proteomes" id="UP000789375">
    <property type="component" value="Unassembled WGS sequence"/>
</dbReference>
<comment type="caution">
    <text evidence="2">The sequence shown here is derived from an EMBL/GenBank/DDBJ whole genome shotgun (WGS) entry which is preliminary data.</text>
</comment>
<sequence>MDALHFKVDQLKVLWQDYRSANEISGKDYSDHGEWARDKLQTILTEFDKLIQEQILWKSTLSAELEDMLSEIEEYCHIFGRRADTLIDHAAMLSYEVNDATRDKFAIIRNALKETGFHVDVTPVTVCEQCEYGVTRSNVDKWLAGLNVFVQELDTGYVVPSAEVFETDLSTAVVRPLWCKYDQYASIVGGLRESFESSATKLHYYWEMLSYNPQDEIDTALAQLFLDKSNPKELYDALLQSEAKKDNASELEQQQLELDLEKRGYVYYTPQLPEGIKLRPEHLEILKNKLTTLGKDYEERRGKMSMMQRGIMNLYDELNIPEAERIELIDSLDQEYLDKLSVEFERLREIMRAIIQKAIEEYTVQLGELWDKCLVPEYERDEFFSSLRALDSAEEVYELLAQEVARLQELYAKCAKIYKWMLDRRALIEKMIEFEKKASDPRRLFQASFRLLEEEKWRKSCWPNLVKIEDQLINACLAYEEAERKPFMHESKRYLDTLQAEISERIVNQMFFGFEQSATKKEEKENNKNAIKRKDSHVTLRISASRPVSPTFSVNGDSPRKSSRPTPSRPVSPTSNGTRSRRNSQAPRIAASRSTSPSGIGMSPRSRRNSQALPPSRSVSPARSVASSRAVSPARSEITTASRKRSSMYLSSPVDSLSPTSPTTRTRSTDNKSTNSRRTSLYVSNSTGTTNGHRPSKSEDKTSRRQSLFLGELATQRSGSVSSSSSESSSVSSVTTPTTPEPSQISYVVNGRLGVPTTPPKGKSQSSTEVKKSDGKSTTRPVPTRSSTIKPSTPSSHPPPVTRRSNTAPARPRPKSTIGSSMYNDPAGMLKKQATKRMSMIVDGGS</sequence>
<dbReference type="GO" id="GO:0008017">
    <property type="term" value="F:microtubule binding"/>
    <property type="evidence" value="ECO:0007669"/>
    <property type="project" value="InterPro"/>
</dbReference>
<proteinExistence type="predicted"/>
<gene>
    <name evidence="2" type="ORF">FMOSSE_LOCUS6359</name>
</gene>
<protein>
    <submittedName>
        <fullName evidence="2">9795_t:CDS:1</fullName>
    </submittedName>
</protein>
<evidence type="ECO:0000313" key="3">
    <source>
        <dbReference type="Proteomes" id="UP000789375"/>
    </source>
</evidence>
<dbReference type="GO" id="GO:0005737">
    <property type="term" value="C:cytoplasm"/>
    <property type="evidence" value="ECO:0007669"/>
    <property type="project" value="TreeGrafter"/>
</dbReference>
<feature type="region of interest" description="Disordered" evidence="1">
    <location>
        <begin position="519"/>
        <end position="846"/>
    </location>
</feature>
<dbReference type="Pfam" id="PF03999">
    <property type="entry name" value="MAP65_ASE1"/>
    <property type="match status" value="1"/>
</dbReference>
<feature type="compositionally biased region" description="Polar residues" evidence="1">
    <location>
        <begin position="671"/>
        <end position="693"/>
    </location>
</feature>
<dbReference type="InterPro" id="IPR007145">
    <property type="entry name" value="MAP65_Ase1_PRC1"/>
</dbReference>